<dbReference type="Proteomes" id="UP000824118">
    <property type="component" value="Unassembled WGS sequence"/>
</dbReference>
<dbReference type="SUPFAM" id="SSF46955">
    <property type="entry name" value="Putative DNA-binding domain"/>
    <property type="match status" value="1"/>
</dbReference>
<sequence length="186" mass="21392">MILTIPGTAISYKEGNENNVYGLIEPVFKATGGLTLAQVREITGLETTTIQNWVKRGWVMKPENKRYKERHVIRIILINSIRGSIQIEKIIRLMEYINGDVEDTSDDLVPDSTLFNLFFKTVWLCQRDNLNSEEEMLRAIENETQGIDYLNSEGKERLSKALLIMTLSYQSAVIRQKAERIINNLL</sequence>
<accession>A0A9D1LX66</accession>
<proteinExistence type="predicted"/>
<dbReference type="InterPro" id="IPR009061">
    <property type="entry name" value="DNA-bd_dom_put_sf"/>
</dbReference>
<evidence type="ECO:0000313" key="2">
    <source>
        <dbReference type="Proteomes" id="UP000824118"/>
    </source>
</evidence>
<gene>
    <name evidence="1" type="ORF">IAD22_01900</name>
</gene>
<protein>
    <submittedName>
        <fullName evidence="1">DUF1836 domain-containing protein</fullName>
    </submittedName>
</protein>
<dbReference type="InterPro" id="IPR014975">
    <property type="entry name" value="DUF1836"/>
</dbReference>
<dbReference type="PANTHER" id="PTHR40056:SF1">
    <property type="entry name" value="DUF1836 DOMAIN-CONTAINING PROTEIN"/>
    <property type="match status" value="1"/>
</dbReference>
<dbReference type="AlphaFoldDB" id="A0A9D1LX66"/>
<comment type="caution">
    <text evidence="1">The sequence shown here is derived from an EMBL/GenBank/DDBJ whole genome shotgun (WGS) entry which is preliminary data.</text>
</comment>
<dbReference type="Pfam" id="PF08876">
    <property type="entry name" value="DUF1836"/>
    <property type="match status" value="1"/>
</dbReference>
<reference evidence="1" key="1">
    <citation type="submission" date="2020-10" db="EMBL/GenBank/DDBJ databases">
        <authorList>
            <person name="Gilroy R."/>
        </authorList>
    </citation>
    <scope>NUCLEOTIDE SEQUENCE</scope>
    <source>
        <strain evidence="1">ChiGjej1B1-1684</strain>
    </source>
</reference>
<name>A0A9D1LX66_9FIRM</name>
<evidence type="ECO:0000313" key="1">
    <source>
        <dbReference type="EMBL" id="HIU49753.1"/>
    </source>
</evidence>
<dbReference type="PANTHER" id="PTHR40056">
    <property type="entry name" value="HYPOTHETICAL CYTOSOLIC PROTEIN"/>
    <property type="match status" value="1"/>
</dbReference>
<reference evidence="1" key="2">
    <citation type="journal article" date="2021" name="PeerJ">
        <title>Extensive microbial diversity within the chicken gut microbiome revealed by metagenomics and culture.</title>
        <authorList>
            <person name="Gilroy R."/>
            <person name="Ravi A."/>
            <person name="Getino M."/>
            <person name="Pursley I."/>
            <person name="Horton D.L."/>
            <person name="Alikhan N.F."/>
            <person name="Baker D."/>
            <person name="Gharbi K."/>
            <person name="Hall N."/>
            <person name="Watson M."/>
            <person name="Adriaenssens E.M."/>
            <person name="Foster-Nyarko E."/>
            <person name="Jarju S."/>
            <person name="Secka A."/>
            <person name="Antonio M."/>
            <person name="Oren A."/>
            <person name="Chaudhuri R.R."/>
            <person name="La Ragione R."/>
            <person name="Hildebrand F."/>
            <person name="Pallen M.J."/>
        </authorList>
    </citation>
    <scope>NUCLEOTIDE SEQUENCE</scope>
    <source>
        <strain evidence="1">ChiGjej1B1-1684</strain>
    </source>
</reference>
<dbReference type="EMBL" id="DVNG01000028">
    <property type="protein sequence ID" value="HIU49753.1"/>
    <property type="molecule type" value="Genomic_DNA"/>
</dbReference>
<organism evidence="1 2">
    <name type="scientific">Candidatus Limousia pullorum</name>
    <dbReference type="NCBI Taxonomy" id="2840860"/>
    <lineage>
        <taxon>Bacteria</taxon>
        <taxon>Bacillati</taxon>
        <taxon>Bacillota</taxon>
        <taxon>Clostridia</taxon>
        <taxon>Eubacteriales</taxon>
        <taxon>Oscillospiraceae</taxon>
        <taxon>Oscillospiraceae incertae sedis</taxon>
        <taxon>Candidatus Limousia</taxon>
    </lineage>
</organism>